<evidence type="ECO:0000256" key="6">
    <source>
        <dbReference type="RuleBase" id="RU363076"/>
    </source>
</evidence>
<name>A0A2Z2NVH3_9GAMM</name>
<protein>
    <recommendedName>
        <fullName evidence="6">SURF1-like protein</fullName>
    </recommendedName>
</protein>
<dbReference type="OrthoDB" id="9789940at2"/>
<dbReference type="PANTHER" id="PTHR23427">
    <property type="entry name" value="SURFEIT LOCUS PROTEIN"/>
    <property type="match status" value="1"/>
</dbReference>
<feature type="transmembrane region" description="Helical" evidence="6">
    <location>
        <begin position="229"/>
        <end position="249"/>
    </location>
</feature>
<dbReference type="InterPro" id="IPR045214">
    <property type="entry name" value="Surf1/Surf4"/>
</dbReference>
<reference evidence="7 8" key="1">
    <citation type="submission" date="2016-12" db="EMBL/GenBank/DDBJ databases">
        <authorList>
            <person name="Song W.-J."/>
            <person name="Kurnit D.M."/>
        </authorList>
    </citation>
    <scope>NUCLEOTIDE SEQUENCE [LARGE SCALE GENOMIC DNA]</scope>
    <source>
        <strain evidence="7 8">IMCC3135</strain>
    </source>
</reference>
<comment type="similarity">
    <text evidence="2 6">Belongs to the SURF1 family.</text>
</comment>
<dbReference type="InterPro" id="IPR002994">
    <property type="entry name" value="Surf1/Shy1"/>
</dbReference>
<keyword evidence="6" id="KW-1003">Cell membrane</keyword>
<evidence type="ECO:0000313" key="8">
    <source>
        <dbReference type="Proteomes" id="UP000250079"/>
    </source>
</evidence>
<evidence type="ECO:0000256" key="4">
    <source>
        <dbReference type="ARBA" id="ARBA00022989"/>
    </source>
</evidence>
<dbReference type="EMBL" id="CP018632">
    <property type="protein sequence ID" value="ASJ71154.1"/>
    <property type="molecule type" value="Genomic_DNA"/>
</dbReference>
<dbReference type="PANTHER" id="PTHR23427:SF2">
    <property type="entry name" value="SURFEIT LOCUS PROTEIN 1"/>
    <property type="match status" value="1"/>
</dbReference>
<accession>A0A2Z2NVH3</accession>
<sequence length="265" mass="29583">MRLGSRQFSPRLWAVLLYLGMVTCMLWLGFWQLDRAALKVSLQQAADESSKAQASVFSQVEDPVAASQFYQRVLLQGRYDGERQFLWDNRIYQGQAGFEVIVPFQLEDGRWLLVNRGWIAPGPSRSELPEVSLSNSASELSVTIEGFLSSPSKGFASGEAVPGQGSWPRLLQYFDYDAISRALDAPVIATVVQAQILSTDGLDVRVPTPRPEWLIANWQPAASGPAKHYSYAFQWFAMAIALTILFIFVNTRKIPAVDPEKSEHP</sequence>
<keyword evidence="3 6" id="KW-0812">Transmembrane</keyword>
<dbReference type="PROSITE" id="PS50895">
    <property type="entry name" value="SURF1"/>
    <property type="match status" value="1"/>
</dbReference>
<dbReference type="RefSeq" id="WP_088916627.1">
    <property type="nucleotide sequence ID" value="NZ_CP018632.1"/>
</dbReference>
<comment type="subcellular location">
    <subcellularLocation>
        <location evidence="6">Cell membrane</location>
        <topology evidence="6">Multi-pass membrane protein</topology>
    </subcellularLocation>
    <subcellularLocation>
        <location evidence="1">Membrane</location>
    </subcellularLocation>
</comment>
<keyword evidence="4 6" id="KW-1133">Transmembrane helix</keyword>
<dbReference type="AlphaFoldDB" id="A0A2Z2NVH3"/>
<dbReference type="GO" id="GO:0005886">
    <property type="term" value="C:plasma membrane"/>
    <property type="evidence" value="ECO:0007669"/>
    <property type="project" value="UniProtKB-SubCell"/>
</dbReference>
<evidence type="ECO:0000256" key="3">
    <source>
        <dbReference type="ARBA" id="ARBA00022692"/>
    </source>
</evidence>
<feature type="transmembrane region" description="Helical" evidence="6">
    <location>
        <begin position="12"/>
        <end position="33"/>
    </location>
</feature>
<evidence type="ECO:0000256" key="2">
    <source>
        <dbReference type="ARBA" id="ARBA00007165"/>
    </source>
</evidence>
<proteinExistence type="inferred from homology"/>
<keyword evidence="8" id="KW-1185">Reference proteome</keyword>
<dbReference type="Pfam" id="PF02104">
    <property type="entry name" value="SURF1"/>
    <property type="match status" value="1"/>
</dbReference>
<evidence type="ECO:0000313" key="7">
    <source>
        <dbReference type="EMBL" id="ASJ71154.1"/>
    </source>
</evidence>
<organism evidence="7 8">
    <name type="scientific">Granulosicoccus antarcticus IMCC3135</name>
    <dbReference type="NCBI Taxonomy" id="1192854"/>
    <lineage>
        <taxon>Bacteria</taxon>
        <taxon>Pseudomonadati</taxon>
        <taxon>Pseudomonadota</taxon>
        <taxon>Gammaproteobacteria</taxon>
        <taxon>Chromatiales</taxon>
        <taxon>Granulosicoccaceae</taxon>
        <taxon>Granulosicoccus</taxon>
    </lineage>
</organism>
<dbReference type="Proteomes" id="UP000250079">
    <property type="component" value="Chromosome"/>
</dbReference>
<keyword evidence="5 6" id="KW-0472">Membrane</keyword>
<dbReference type="KEGG" id="gai:IMCC3135_05205"/>
<dbReference type="CDD" id="cd06662">
    <property type="entry name" value="SURF1"/>
    <property type="match status" value="1"/>
</dbReference>
<evidence type="ECO:0000256" key="1">
    <source>
        <dbReference type="ARBA" id="ARBA00004370"/>
    </source>
</evidence>
<gene>
    <name evidence="7" type="ORF">IMCC3135_05205</name>
</gene>
<evidence type="ECO:0000256" key="5">
    <source>
        <dbReference type="ARBA" id="ARBA00023136"/>
    </source>
</evidence>